<dbReference type="Pfam" id="PF00988">
    <property type="entry name" value="CPSase_sm_chain"/>
    <property type="match status" value="1"/>
</dbReference>
<dbReference type="InterPro" id="IPR050472">
    <property type="entry name" value="Anth_synth/Amidotransfase"/>
</dbReference>
<dbReference type="PROSITE" id="PS51273">
    <property type="entry name" value="GATASE_TYPE_1"/>
    <property type="match status" value="1"/>
</dbReference>
<evidence type="ECO:0000256" key="11">
    <source>
        <dbReference type="HAMAP-Rule" id="MF_01209"/>
    </source>
</evidence>
<dbReference type="PRINTS" id="PR00099">
    <property type="entry name" value="CPSGATASE"/>
</dbReference>
<feature type="domain" description="Carbamoyl-phosphate synthase small subunit N-terminal" evidence="13">
    <location>
        <begin position="34"/>
        <end position="164"/>
    </location>
</feature>
<keyword evidence="4 11" id="KW-0436">Ligase</keyword>
<feature type="active site" evidence="11">
    <location>
        <position position="381"/>
    </location>
</feature>
<evidence type="ECO:0000313" key="14">
    <source>
        <dbReference type="EMBL" id="MBB3327297.1"/>
    </source>
</evidence>
<dbReference type="InterPro" id="IPR036480">
    <property type="entry name" value="CarbP_synth_ssu_N_sf"/>
</dbReference>
<keyword evidence="8 11" id="KW-0665">Pyrimidine biosynthesis</keyword>
<feature type="binding site" evidence="11">
    <location>
        <position position="286"/>
    </location>
    <ligand>
        <name>L-glutamine</name>
        <dbReference type="ChEBI" id="CHEBI:58359"/>
    </ligand>
</feature>
<evidence type="ECO:0000256" key="10">
    <source>
        <dbReference type="ARBA" id="ARBA00049285"/>
    </source>
</evidence>
<sequence>MTSTHGPTPSTPRPSASSPPPGAARSSSRRPAPVPALLVLEDGATFTGSAFGAVGETFGEAVFSTAMSGYQETLTDPSYHRQVVVATAPHIGNTGWNDEDDESSRIWVAGYVVRDAARVSSSWRSRRSLSDELAAQGIVGMADVDTRALTRHLRERGAMRVGVSSVETDPAALLARVRSAPEMSGAHLADEVSTDEAYVVPAQGETRFRVAAVDLGIKSMTPFRLAERGIEVHVLPATSTWEQVQAVRPDGVFFSNGPGDPSATEDVVALLRSVLEAEVPYFGICFGNQLFGRALGFGTYKLGYGHRGINQPVMDLSTRRVEITAHNHGFAVDAPLTGRTETPYGWARVSHVGLNDDVVEGLALEDENGALLSFSVQYHPEAAAGPHDASYLFDRFVELMSARSQTPEHPKGAVA</sequence>
<feature type="region of interest" description="CPSase" evidence="11">
    <location>
        <begin position="1"/>
        <end position="208"/>
    </location>
</feature>
<dbReference type="Proteomes" id="UP000565572">
    <property type="component" value="Unassembled WGS sequence"/>
</dbReference>
<reference evidence="14 15" key="1">
    <citation type="submission" date="2020-08" db="EMBL/GenBank/DDBJ databases">
        <title>Sequencing the genomes of 1000 actinobacteria strains.</title>
        <authorList>
            <person name="Klenk H.-P."/>
        </authorList>
    </citation>
    <scope>NUCLEOTIDE SEQUENCE [LARGE SCALE GENOMIC DNA]</scope>
    <source>
        <strain evidence="14 15">DSM 11053</strain>
    </source>
</reference>
<feature type="binding site" evidence="11">
    <location>
        <position position="329"/>
    </location>
    <ligand>
        <name>L-glutamine</name>
        <dbReference type="ChEBI" id="CHEBI:58359"/>
    </ligand>
</feature>
<feature type="binding site" evidence="11">
    <location>
        <position position="259"/>
    </location>
    <ligand>
        <name>L-glutamine</name>
        <dbReference type="ChEBI" id="CHEBI:58359"/>
    </ligand>
</feature>
<dbReference type="Pfam" id="PF00117">
    <property type="entry name" value="GATase"/>
    <property type="match status" value="1"/>
</dbReference>
<gene>
    <name evidence="11" type="primary">carA</name>
    <name evidence="14" type="ORF">FHX39_002241</name>
</gene>
<evidence type="ECO:0000256" key="12">
    <source>
        <dbReference type="SAM" id="MobiDB-lite"/>
    </source>
</evidence>
<feature type="binding site" evidence="11">
    <location>
        <position position="289"/>
    </location>
    <ligand>
        <name>L-glutamine</name>
        <dbReference type="ChEBI" id="CHEBI:58359"/>
    </ligand>
</feature>
<feature type="active site" evidence="11">
    <location>
        <position position="379"/>
    </location>
</feature>
<dbReference type="GO" id="GO:0006526">
    <property type="term" value="P:L-arginine biosynthetic process"/>
    <property type="evidence" value="ECO:0007669"/>
    <property type="project" value="UniProtKB-UniRule"/>
</dbReference>
<keyword evidence="11" id="KW-0028">Amino-acid biosynthesis</keyword>
<dbReference type="UniPathway" id="UPA00070">
    <property type="reaction ID" value="UER00115"/>
</dbReference>
<feature type="binding site" evidence="11">
    <location>
        <position position="78"/>
    </location>
    <ligand>
        <name>L-glutamine</name>
        <dbReference type="ChEBI" id="CHEBI:58359"/>
    </ligand>
</feature>
<comment type="caution">
    <text evidence="14">The sequence shown here is derived from an EMBL/GenBank/DDBJ whole genome shotgun (WGS) entry which is preliminary data.</text>
</comment>
<dbReference type="PANTHER" id="PTHR43418:SF7">
    <property type="entry name" value="CARBAMOYL-PHOSPHATE SYNTHASE SMALL CHAIN"/>
    <property type="match status" value="1"/>
</dbReference>
<keyword evidence="11" id="KW-0055">Arginine biosynthesis</keyword>
<dbReference type="SMART" id="SM01097">
    <property type="entry name" value="CPSase_sm_chain"/>
    <property type="match status" value="1"/>
</dbReference>
<dbReference type="Gene3D" id="3.40.50.880">
    <property type="match status" value="1"/>
</dbReference>
<dbReference type="InterPro" id="IPR002474">
    <property type="entry name" value="CarbamoylP_synth_ssu_N"/>
</dbReference>
<comment type="function">
    <text evidence="11">Small subunit of the glutamine-dependent carbamoyl phosphate synthetase (CPSase). CPSase catalyzes the formation of carbamoyl phosphate from the ammonia moiety of glutamine, carbonate, and phosphate donated by ATP, constituting the first step of 2 biosynthetic pathways, one leading to arginine and/or urea and the other to pyrimidine nucleotides. The small subunit (glutamine amidotransferase) binds and cleaves glutamine to supply the large subunit with the substrate ammonia.</text>
</comment>
<evidence type="ECO:0000259" key="13">
    <source>
        <dbReference type="SMART" id="SM01097"/>
    </source>
</evidence>
<dbReference type="CDD" id="cd01744">
    <property type="entry name" value="GATase1_CPSase"/>
    <property type="match status" value="1"/>
</dbReference>
<evidence type="ECO:0000313" key="15">
    <source>
        <dbReference type="Proteomes" id="UP000565572"/>
    </source>
</evidence>
<dbReference type="EMBL" id="JACHZG010000001">
    <property type="protein sequence ID" value="MBB3327297.1"/>
    <property type="molecule type" value="Genomic_DNA"/>
</dbReference>
<dbReference type="RefSeq" id="WP_183338438.1">
    <property type="nucleotide sequence ID" value="NZ_JACHZG010000001.1"/>
</dbReference>
<evidence type="ECO:0000256" key="5">
    <source>
        <dbReference type="ARBA" id="ARBA00022741"/>
    </source>
</evidence>
<evidence type="ECO:0000256" key="1">
    <source>
        <dbReference type="ARBA" id="ARBA00004812"/>
    </source>
</evidence>
<comment type="similarity">
    <text evidence="3 11">Belongs to the CarA family.</text>
</comment>
<dbReference type="HAMAP" id="MF_01209">
    <property type="entry name" value="CPSase_S_chain"/>
    <property type="match status" value="1"/>
</dbReference>
<proteinExistence type="inferred from homology"/>
<evidence type="ECO:0000256" key="2">
    <source>
        <dbReference type="ARBA" id="ARBA00005077"/>
    </source>
</evidence>
<dbReference type="SUPFAM" id="SSF52021">
    <property type="entry name" value="Carbamoyl phosphate synthetase, small subunit N-terminal domain"/>
    <property type="match status" value="1"/>
</dbReference>
<protein>
    <recommendedName>
        <fullName evidence="11">Carbamoyl phosphate synthase small chain</fullName>
        <ecNumber evidence="11">6.3.5.5</ecNumber>
    </recommendedName>
    <alternativeName>
        <fullName evidence="11">Carbamoyl phosphate synthetase glutamine chain</fullName>
    </alternativeName>
</protein>
<feature type="active site" description="Nucleophile" evidence="11">
    <location>
        <position position="285"/>
    </location>
</feature>
<dbReference type="NCBIfam" id="NF009475">
    <property type="entry name" value="PRK12838.1"/>
    <property type="match status" value="1"/>
</dbReference>
<dbReference type="SUPFAM" id="SSF52317">
    <property type="entry name" value="Class I glutamine amidotransferase-like"/>
    <property type="match status" value="1"/>
</dbReference>
<dbReference type="FunFam" id="3.50.30.20:FF:000001">
    <property type="entry name" value="Carbamoyl-phosphate synthase small chain"/>
    <property type="match status" value="1"/>
</dbReference>
<dbReference type="PRINTS" id="PR00096">
    <property type="entry name" value="GATASE"/>
</dbReference>
<dbReference type="InterPro" id="IPR029062">
    <property type="entry name" value="Class_I_gatase-like"/>
</dbReference>
<dbReference type="PANTHER" id="PTHR43418">
    <property type="entry name" value="MULTIFUNCTIONAL TRYPTOPHAN BIOSYNTHESIS PROTEIN-RELATED"/>
    <property type="match status" value="1"/>
</dbReference>
<keyword evidence="5 11" id="KW-0547">Nucleotide-binding</keyword>
<dbReference type="GO" id="GO:0006207">
    <property type="term" value="P:'de novo' pyrimidine nucleobase biosynthetic process"/>
    <property type="evidence" value="ECO:0007669"/>
    <property type="project" value="InterPro"/>
</dbReference>
<comment type="catalytic activity">
    <reaction evidence="10 11">
        <text>L-glutamine + H2O = L-glutamate + NH4(+)</text>
        <dbReference type="Rhea" id="RHEA:15889"/>
        <dbReference type="ChEBI" id="CHEBI:15377"/>
        <dbReference type="ChEBI" id="CHEBI:28938"/>
        <dbReference type="ChEBI" id="CHEBI:29985"/>
        <dbReference type="ChEBI" id="CHEBI:58359"/>
    </reaction>
</comment>
<feature type="binding site" evidence="11">
    <location>
        <position position="257"/>
    </location>
    <ligand>
        <name>L-glutamine</name>
        <dbReference type="ChEBI" id="CHEBI:58359"/>
    </ligand>
</feature>
<keyword evidence="7 11" id="KW-0315">Glutamine amidotransferase</keyword>
<dbReference type="GO" id="GO:0006541">
    <property type="term" value="P:glutamine metabolic process"/>
    <property type="evidence" value="ECO:0007669"/>
    <property type="project" value="InterPro"/>
</dbReference>
<comment type="pathway">
    <text evidence="2 11">Amino-acid biosynthesis; L-arginine biosynthesis; carbamoyl phosphate from bicarbonate: step 1/1.</text>
</comment>
<evidence type="ECO:0000256" key="6">
    <source>
        <dbReference type="ARBA" id="ARBA00022840"/>
    </source>
</evidence>
<dbReference type="UniPathway" id="UPA00068">
    <property type="reaction ID" value="UER00171"/>
</dbReference>
<dbReference type="Gene3D" id="3.50.30.20">
    <property type="entry name" value="Carbamoyl-phosphate synthase small subunit, N-terminal domain"/>
    <property type="match status" value="1"/>
</dbReference>
<accession>A0A7W5JVU1</accession>
<evidence type="ECO:0000256" key="4">
    <source>
        <dbReference type="ARBA" id="ARBA00022598"/>
    </source>
</evidence>
<dbReference type="InterPro" id="IPR035686">
    <property type="entry name" value="CPSase_GATase1"/>
</dbReference>
<comment type="pathway">
    <text evidence="1 11">Pyrimidine metabolism; UMP biosynthesis via de novo pathway; (S)-dihydroorotate from bicarbonate: step 1/3.</text>
</comment>
<keyword evidence="6 11" id="KW-0067">ATP-binding</keyword>
<name>A0A7W5JVU1_9ACTN</name>
<evidence type="ECO:0000256" key="9">
    <source>
        <dbReference type="ARBA" id="ARBA00048816"/>
    </source>
</evidence>
<feature type="binding site" evidence="11">
    <location>
        <position position="327"/>
    </location>
    <ligand>
        <name>L-glutamine</name>
        <dbReference type="ChEBI" id="CHEBI:58359"/>
    </ligand>
</feature>
<dbReference type="GO" id="GO:0005524">
    <property type="term" value="F:ATP binding"/>
    <property type="evidence" value="ECO:0007669"/>
    <property type="project" value="UniProtKB-UniRule"/>
</dbReference>
<organism evidence="14 15">
    <name type="scientific">Microlunatus antarcticus</name>
    <dbReference type="NCBI Taxonomy" id="53388"/>
    <lineage>
        <taxon>Bacteria</taxon>
        <taxon>Bacillati</taxon>
        <taxon>Actinomycetota</taxon>
        <taxon>Actinomycetes</taxon>
        <taxon>Propionibacteriales</taxon>
        <taxon>Propionibacteriaceae</taxon>
        <taxon>Microlunatus</taxon>
    </lineage>
</organism>
<dbReference type="EC" id="6.3.5.5" evidence="11"/>
<feature type="compositionally biased region" description="Pro residues" evidence="12">
    <location>
        <begin position="9"/>
        <end position="22"/>
    </location>
</feature>
<dbReference type="NCBIfam" id="TIGR01368">
    <property type="entry name" value="CPSaseIIsmall"/>
    <property type="match status" value="1"/>
</dbReference>
<dbReference type="AlphaFoldDB" id="A0A7W5JVU1"/>
<feature type="region of interest" description="Disordered" evidence="12">
    <location>
        <begin position="1"/>
        <end position="31"/>
    </location>
</feature>
<dbReference type="InterPro" id="IPR017926">
    <property type="entry name" value="GATASE"/>
</dbReference>
<dbReference type="InterPro" id="IPR006274">
    <property type="entry name" value="CarbamoylP_synth_ssu"/>
</dbReference>
<dbReference type="GO" id="GO:0044205">
    <property type="term" value="P:'de novo' UMP biosynthetic process"/>
    <property type="evidence" value="ECO:0007669"/>
    <property type="project" value="UniProtKB-UniRule"/>
</dbReference>
<comment type="catalytic activity">
    <reaction evidence="9 11">
        <text>hydrogencarbonate + L-glutamine + 2 ATP + H2O = carbamoyl phosphate + L-glutamate + 2 ADP + phosphate + 2 H(+)</text>
        <dbReference type="Rhea" id="RHEA:18633"/>
        <dbReference type="ChEBI" id="CHEBI:15377"/>
        <dbReference type="ChEBI" id="CHEBI:15378"/>
        <dbReference type="ChEBI" id="CHEBI:17544"/>
        <dbReference type="ChEBI" id="CHEBI:29985"/>
        <dbReference type="ChEBI" id="CHEBI:30616"/>
        <dbReference type="ChEBI" id="CHEBI:43474"/>
        <dbReference type="ChEBI" id="CHEBI:58228"/>
        <dbReference type="ChEBI" id="CHEBI:58359"/>
        <dbReference type="ChEBI" id="CHEBI:456216"/>
        <dbReference type="EC" id="6.3.5.5"/>
    </reaction>
</comment>
<comment type="subunit">
    <text evidence="11">Composed of two chains; the small (or glutamine) chain promotes the hydrolysis of glutamine to ammonia, which is used by the large (or ammonia) chain to synthesize carbamoyl phosphate. Tetramer of heterodimers (alpha,beta)4.</text>
</comment>
<evidence type="ECO:0000256" key="7">
    <source>
        <dbReference type="ARBA" id="ARBA00022962"/>
    </source>
</evidence>
<dbReference type="GO" id="GO:0004088">
    <property type="term" value="F:carbamoyl-phosphate synthase (glutamine-hydrolyzing) activity"/>
    <property type="evidence" value="ECO:0007669"/>
    <property type="project" value="UniProtKB-UniRule"/>
</dbReference>
<keyword evidence="15" id="KW-1185">Reference proteome</keyword>
<evidence type="ECO:0000256" key="3">
    <source>
        <dbReference type="ARBA" id="ARBA00007800"/>
    </source>
</evidence>
<evidence type="ECO:0000256" key="8">
    <source>
        <dbReference type="ARBA" id="ARBA00022975"/>
    </source>
</evidence>
<feature type="binding site" evidence="11">
    <location>
        <position position="330"/>
    </location>
    <ligand>
        <name>L-glutamine</name>
        <dbReference type="ChEBI" id="CHEBI:58359"/>
    </ligand>
</feature>